<evidence type="ECO:0000256" key="9">
    <source>
        <dbReference type="ARBA" id="ARBA00023136"/>
    </source>
</evidence>
<keyword evidence="6" id="KW-0133">Cell shape</keyword>
<dbReference type="GO" id="GO:0008360">
    <property type="term" value="P:regulation of cell shape"/>
    <property type="evidence" value="ECO:0007669"/>
    <property type="project" value="UniProtKB-KW"/>
</dbReference>
<evidence type="ECO:0000256" key="4">
    <source>
        <dbReference type="ARBA" id="ARBA00022679"/>
    </source>
</evidence>
<evidence type="ECO:0000256" key="11">
    <source>
        <dbReference type="SAM" id="Phobius"/>
    </source>
</evidence>
<dbReference type="InterPro" id="IPR023346">
    <property type="entry name" value="Lysozyme-like_dom_sf"/>
</dbReference>
<evidence type="ECO:0000256" key="3">
    <source>
        <dbReference type="ARBA" id="ARBA00022676"/>
    </source>
</evidence>
<evidence type="ECO:0000256" key="7">
    <source>
        <dbReference type="ARBA" id="ARBA00022984"/>
    </source>
</evidence>
<dbReference type="PANTHER" id="PTHR30400:SF0">
    <property type="entry name" value="BIOSYNTHETIC PEPTIDOGLYCAN TRANSGLYCOSYLASE"/>
    <property type="match status" value="1"/>
</dbReference>
<dbReference type="GO" id="GO:0071555">
    <property type="term" value="P:cell wall organization"/>
    <property type="evidence" value="ECO:0007669"/>
    <property type="project" value="UniProtKB-KW"/>
</dbReference>
<evidence type="ECO:0000256" key="2">
    <source>
        <dbReference type="ARBA" id="ARBA00022519"/>
    </source>
</evidence>
<dbReference type="SUPFAM" id="SSF53955">
    <property type="entry name" value="Lysozyme-like"/>
    <property type="match status" value="1"/>
</dbReference>
<dbReference type="GO" id="GO:0009274">
    <property type="term" value="C:peptidoglycan-based cell wall"/>
    <property type="evidence" value="ECO:0007669"/>
    <property type="project" value="InterPro"/>
</dbReference>
<keyword evidence="3" id="KW-0328">Glycosyltransferase</keyword>
<feature type="transmembrane region" description="Helical" evidence="11">
    <location>
        <begin position="20"/>
        <end position="42"/>
    </location>
</feature>
<organism evidence="13">
    <name type="scientific">marine metagenome</name>
    <dbReference type="NCBI Taxonomy" id="408172"/>
    <lineage>
        <taxon>unclassified sequences</taxon>
        <taxon>metagenomes</taxon>
        <taxon>ecological metagenomes</taxon>
    </lineage>
</organism>
<keyword evidence="2" id="KW-0997">Cell inner membrane</keyword>
<keyword evidence="9 11" id="KW-0472">Membrane</keyword>
<name>A0A382P3H4_9ZZZZ</name>
<dbReference type="Pfam" id="PF00912">
    <property type="entry name" value="Transgly"/>
    <property type="match status" value="1"/>
</dbReference>
<evidence type="ECO:0000313" key="13">
    <source>
        <dbReference type="EMBL" id="SVC67410.1"/>
    </source>
</evidence>
<dbReference type="NCBIfam" id="TIGR02070">
    <property type="entry name" value="mono_pep_trsgly"/>
    <property type="match status" value="1"/>
</dbReference>
<sequence>MPRKIKSHKSKTRTSIKIPFFKIFFDLLIVFLIFTVIPVLLYRIIDPPTTPLLWIRWVESDYDKARPTSLKHWIPMDQISPNLVRAVIAAEDQKFFHHSGFDWQAVKAAIKTNLATDKTVGASTISMQTARNVFLWQNRSWLRKFLEVWFTFLIESLWTKERILEIYLNIIEWGDGIFGCEYASFQYYKHSSTTLSPVEAALMASVLPSPRIWSVINPQPHVSERQAKILSIITQSKNLLQY</sequence>
<keyword evidence="7" id="KW-0573">Peptidoglycan synthesis</keyword>
<evidence type="ECO:0000259" key="12">
    <source>
        <dbReference type="Pfam" id="PF00912"/>
    </source>
</evidence>
<reference evidence="13" key="1">
    <citation type="submission" date="2018-05" db="EMBL/GenBank/DDBJ databases">
        <authorList>
            <person name="Lanie J.A."/>
            <person name="Ng W.-L."/>
            <person name="Kazmierczak K.M."/>
            <person name="Andrzejewski T.M."/>
            <person name="Davidsen T.M."/>
            <person name="Wayne K.J."/>
            <person name="Tettelin H."/>
            <person name="Glass J.I."/>
            <person name="Rusch D."/>
            <person name="Podicherti R."/>
            <person name="Tsui H.-C.T."/>
            <person name="Winkler M.E."/>
        </authorList>
    </citation>
    <scope>NUCLEOTIDE SEQUENCE</scope>
</reference>
<dbReference type="InterPro" id="IPR001264">
    <property type="entry name" value="Glyco_trans_51"/>
</dbReference>
<keyword evidence="10" id="KW-0961">Cell wall biogenesis/degradation</keyword>
<dbReference type="InterPro" id="IPR036950">
    <property type="entry name" value="PBP_transglycosylase"/>
</dbReference>
<dbReference type="GO" id="GO:0016763">
    <property type="term" value="F:pentosyltransferase activity"/>
    <property type="evidence" value="ECO:0007669"/>
    <property type="project" value="InterPro"/>
</dbReference>
<proteinExistence type="inferred from homology"/>
<dbReference type="PANTHER" id="PTHR30400">
    <property type="entry name" value="MONOFUNCTIONAL BIOSYNTHETIC PEPTIDOGLYCAN TRANSGLYCOSYLASE"/>
    <property type="match status" value="1"/>
</dbReference>
<dbReference type="HAMAP" id="MF_00766">
    <property type="entry name" value="PGT_MtgA"/>
    <property type="match status" value="1"/>
</dbReference>
<dbReference type="EMBL" id="UINC01104342">
    <property type="protein sequence ID" value="SVC67410.1"/>
    <property type="molecule type" value="Genomic_DNA"/>
</dbReference>
<keyword evidence="1" id="KW-1003">Cell membrane</keyword>
<feature type="domain" description="Glycosyl transferase family 51" evidence="12">
    <location>
        <begin position="71"/>
        <end position="231"/>
    </location>
</feature>
<dbReference type="Gene3D" id="1.10.3810.10">
    <property type="entry name" value="Biosynthetic peptidoglycan transglycosylase-like"/>
    <property type="match status" value="1"/>
</dbReference>
<gene>
    <name evidence="13" type="ORF">METZ01_LOCUS320264</name>
</gene>
<dbReference type="GO" id="GO:0016020">
    <property type="term" value="C:membrane"/>
    <property type="evidence" value="ECO:0007669"/>
    <property type="project" value="InterPro"/>
</dbReference>
<dbReference type="InterPro" id="IPR011812">
    <property type="entry name" value="Pep_trsgly"/>
</dbReference>
<keyword evidence="5 11" id="KW-0812">Transmembrane</keyword>
<keyword evidence="8 11" id="KW-1133">Transmembrane helix</keyword>
<accession>A0A382P3H4</accession>
<evidence type="ECO:0000256" key="8">
    <source>
        <dbReference type="ARBA" id="ARBA00022989"/>
    </source>
</evidence>
<evidence type="ECO:0000256" key="5">
    <source>
        <dbReference type="ARBA" id="ARBA00022692"/>
    </source>
</evidence>
<keyword evidence="4" id="KW-0808">Transferase</keyword>
<evidence type="ECO:0000256" key="6">
    <source>
        <dbReference type="ARBA" id="ARBA00022960"/>
    </source>
</evidence>
<dbReference type="AlphaFoldDB" id="A0A382P3H4"/>
<evidence type="ECO:0000256" key="1">
    <source>
        <dbReference type="ARBA" id="ARBA00022475"/>
    </source>
</evidence>
<dbReference type="GO" id="GO:0009252">
    <property type="term" value="P:peptidoglycan biosynthetic process"/>
    <property type="evidence" value="ECO:0007669"/>
    <property type="project" value="UniProtKB-KW"/>
</dbReference>
<protein>
    <recommendedName>
        <fullName evidence="12">Glycosyl transferase family 51 domain-containing protein</fullName>
    </recommendedName>
</protein>
<evidence type="ECO:0000256" key="10">
    <source>
        <dbReference type="ARBA" id="ARBA00023316"/>
    </source>
</evidence>